<sequence>MGRVGKMPVIIPQGVDVNIQDAGLLYKVSVKGPKGTLNGDFRKSVKIEKKENTLALIMTNEEKQTSALHGTYRVLLNNMVLGVTKGFAKTLTWEGVGYRMQAKGKGLNIQMGYSHDVEFPETPGIAFKVDNNVLTIEGADKQLVGQVAANIRAIRGPEPYKGKGIRYIDEVIQRKAGKAAK</sequence>
<comment type="similarity">
    <text evidence="5 6">Belongs to the universal ribosomal protein uL6 family.</text>
</comment>
<dbReference type="AlphaFoldDB" id="A0A388TAE3"/>
<comment type="caution">
    <text evidence="9">The sequence shown here is derived from an EMBL/GenBank/DDBJ whole genome shotgun (WGS) entry which is preliminary data.</text>
</comment>
<evidence type="ECO:0000313" key="10">
    <source>
        <dbReference type="Proteomes" id="UP000269352"/>
    </source>
</evidence>
<comment type="function">
    <text evidence="5 7">This protein binds to the 23S rRNA, and is important in its secondary structure. It is located near the subunit interface in the base of the L7/L12 stalk, and near the tRNA binding site of the peptidyltransferase center.</text>
</comment>
<dbReference type="Pfam" id="PF00347">
    <property type="entry name" value="Ribosomal_L6"/>
    <property type="match status" value="2"/>
</dbReference>
<proteinExistence type="inferred from homology"/>
<dbReference type="HAMAP" id="MF_01365_B">
    <property type="entry name" value="Ribosomal_uL6_B"/>
    <property type="match status" value="1"/>
</dbReference>
<keyword evidence="1 5" id="KW-0699">rRNA-binding</keyword>
<evidence type="ECO:0000256" key="7">
    <source>
        <dbReference type="RuleBase" id="RU003870"/>
    </source>
</evidence>
<dbReference type="InterPro" id="IPR020040">
    <property type="entry name" value="Ribosomal_uL6_a/b-dom"/>
</dbReference>
<feature type="domain" description="Large ribosomal subunit protein uL6 alpha-beta" evidence="8">
    <location>
        <begin position="11"/>
        <end position="86"/>
    </location>
</feature>
<dbReference type="PRINTS" id="PR00059">
    <property type="entry name" value="RIBOSOMALL6"/>
</dbReference>
<dbReference type="Proteomes" id="UP000269352">
    <property type="component" value="Unassembled WGS sequence"/>
</dbReference>
<keyword evidence="10" id="KW-1185">Reference proteome</keyword>
<dbReference type="NCBIfam" id="TIGR03654">
    <property type="entry name" value="L6_bact"/>
    <property type="match status" value="1"/>
</dbReference>
<dbReference type="Gene3D" id="3.90.930.12">
    <property type="entry name" value="Ribosomal protein L6, alpha-beta domain"/>
    <property type="match status" value="2"/>
</dbReference>
<dbReference type="GO" id="GO:0022625">
    <property type="term" value="C:cytosolic large ribosomal subunit"/>
    <property type="evidence" value="ECO:0007669"/>
    <property type="project" value="UniProtKB-UniRule"/>
</dbReference>
<dbReference type="InterPro" id="IPR036789">
    <property type="entry name" value="Ribosomal_uL6-like_a/b-dom_sf"/>
</dbReference>
<evidence type="ECO:0000313" key="9">
    <source>
        <dbReference type="EMBL" id="GBR73250.1"/>
    </source>
</evidence>
<dbReference type="EMBL" id="BGZN01000008">
    <property type="protein sequence ID" value="GBR73250.1"/>
    <property type="molecule type" value="Genomic_DNA"/>
</dbReference>
<evidence type="ECO:0000259" key="8">
    <source>
        <dbReference type="Pfam" id="PF00347"/>
    </source>
</evidence>
<reference evidence="9 10" key="1">
    <citation type="journal article" date="2019" name="ISME J.">
        <title>Genome analyses of uncultured TG2/ZB3 bacteria in 'Margulisbacteria' specifically attached to ectosymbiotic spirochetes of protists in the termite gut.</title>
        <authorList>
            <person name="Utami Y.D."/>
            <person name="Kuwahara H."/>
            <person name="Igai K."/>
            <person name="Murakami T."/>
            <person name="Sugaya K."/>
            <person name="Morikawa T."/>
            <person name="Nagura Y."/>
            <person name="Yuki M."/>
            <person name="Deevong P."/>
            <person name="Inoue T."/>
            <person name="Kihara K."/>
            <person name="Lo N."/>
            <person name="Yamada A."/>
            <person name="Ohkuma M."/>
            <person name="Hongoh Y."/>
        </authorList>
    </citation>
    <scope>NUCLEOTIDE SEQUENCE [LARGE SCALE GENOMIC DNA]</scope>
    <source>
        <strain evidence="9">NkOx7-01</strain>
    </source>
</reference>
<dbReference type="GO" id="GO:0003735">
    <property type="term" value="F:structural constituent of ribosome"/>
    <property type="evidence" value="ECO:0007669"/>
    <property type="project" value="UniProtKB-UniRule"/>
</dbReference>
<dbReference type="FunFam" id="3.90.930.12:FF:000002">
    <property type="entry name" value="50S ribosomal protein L6"/>
    <property type="match status" value="1"/>
</dbReference>
<dbReference type="SUPFAM" id="SSF56053">
    <property type="entry name" value="Ribosomal protein L6"/>
    <property type="match status" value="2"/>
</dbReference>
<organism evidence="9 10">
    <name type="scientific">Termititenax aidoneus</name>
    <dbReference type="NCBI Taxonomy" id="2218524"/>
    <lineage>
        <taxon>Bacteria</taxon>
        <taxon>Bacillati</taxon>
        <taxon>Candidatus Margulisiibacteriota</taxon>
        <taxon>Candidatus Termititenacia</taxon>
        <taxon>Candidatus Termititenacales</taxon>
        <taxon>Candidatus Termititenacaceae</taxon>
        <taxon>Candidatus Termititenax</taxon>
    </lineage>
</organism>
<comment type="subunit">
    <text evidence="5">Part of the 50S ribosomal subunit.</text>
</comment>
<name>A0A388TAE3_TERA1</name>
<dbReference type="InterPro" id="IPR000702">
    <property type="entry name" value="Ribosomal_uL6-like"/>
</dbReference>
<evidence type="ECO:0000256" key="2">
    <source>
        <dbReference type="ARBA" id="ARBA00022884"/>
    </source>
</evidence>
<evidence type="ECO:0000256" key="4">
    <source>
        <dbReference type="ARBA" id="ARBA00023274"/>
    </source>
</evidence>
<dbReference type="InterPro" id="IPR002358">
    <property type="entry name" value="Ribosomal_uL6_CS"/>
</dbReference>
<accession>A0A388TAE3</accession>
<keyword evidence="4 5" id="KW-0687">Ribonucleoprotein</keyword>
<dbReference type="InterPro" id="IPR019906">
    <property type="entry name" value="Ribosomal_uL6_bac-type"/>
</dbReference>
<evidence type="ECO:0000256" key="3">
    <source>
        <dbReference type="ARBA" id="ARBA00022980"/>
    </source>
</evidence>
<keyword evidence="3 5" id="KW-0689">Ribosomal protein</keyword>
<dbReference type="PIRSF" id="PIRSF002162">
    <property type="entry name" value="Ribosomal_L6"/>
    <property type="match status" value="1"/>
</dbReference>
<protein>
    <recommendedName>
        <fullName evidence="5">Large ribosomal subunit protein uL6</fullName>
    </recommendedName>
</protein>
<keyword evidence="2 5" id="KW-0694">RNA-binding</keyword>
<dbReference type="GO" id="GO:0019843">
    <property type="term" value="F:rRNA binding"/>
    <property type="evidence" value="ECO:0007669"/>
    <property type="project" value="UniProtKB-UniRule"/>
</dbReference>
<dbReference type="PANTHER" id="PTHR11655:SF14">
    <property type="entry name" value="LARGE RIBOSOMAL SUBUNIT PROTEIN UL6M"/>
    <property type="match status" value="1"/>
</dbReference>
<evidence type="ECO:0000256" key="5">
    <source>
        <dbReference type="HAMAP-Rule" id="MF_01365"/>
    </source>
</evidence>
<gene>
    <name evidence="5 9" type="primary">rplF</name>
    <name evidence="9" type="ORF">NO1_0662</name>
</gene>
<feature type="domain" description="Large ribosomal subunit protein uL6 alpha-beta" evidence="8">
    <location>
        <begin position="95"/>
        <end position="167"/>
    </location>
</feature>
<evidence type="ECO:0000256" key="6">
    <source>
        <dbReference type="RuleBase" id="RU003869"/>
    </source>
</evidence>
<dbReference type="GO" id="GO:0002181">
    <property type="term" value="P:cytoplasmic translation"/>
    <property type="evidence" value="ECO:0007669"/>
    <property type="project" value="TreeGrafter"/>
</dbReference>
<dbReference type="PROSITE" id="PS00525">
    <property type="entry name" value="RIBOSOMAL_L6_1"/>
    <property type="match status" value="1"/>
</dbReference>
<dbReference type="PANTHER" id="PTHR11655">
    <property type="entry name" value="60S/50S RIBOSOMAL PROTEIN L6/L9"/>
    <property type="match status" value="1"/>
</dbReference>
<evidence type="ECO:0000256" key="1">
    <source>
        <dbReference type="ARBA" id="ARBA00022730"/>
    </source>
</evidence>